<proteinExistence type="predicted"/>
<dbReference type="SUPFAM" id="SSF109998">
    <property type="entry name" value="Triger factor/SurA peptide-binding domain-like"/>
    <property type="match status" value="1"/>
</dbReference>
<reference evidence="7 8" key="1">
    <citation type="submission" date="2023-09" db="EMBL/GenBank/DDBJ databases">
        <authorList>
            <person name="Rey-Velasco X."/>
        </authorList>
    </citation>
    <scope>NUCLEOTIDE SEQUENCE [LARGE SCALE GENOMIC DNA]</scope>
    <source>
        <strain evidence="7 8">F158</strain>
    </source>
</reference>
<keyword evidence="5" id="KW-0697">Rotamase</keyword>
<dbReference type="RefSeq" id="WP_311689721.1">
    <property type="nucleotide sequence ID" value="NZ_JAVRHL010000001.1"/>
</dbReference>
<keyword evidence="2" id="KW-0732">Signal</keyword>
<name>A0ABU3DFR4_9RHOB</name>
<sequence>MGSQFIGSIGRGTRLLAVAALAGLVGLAQPAPVEAQGQFSPVVIVNDRPVTQYELQQRMRILELFSTPGDLRQVALDALINDRLQLIAAERQGIEISPDQIRAGMEEFAGRANLNADQFLQQIQAAGVSPETFRDFVAAGLAWREVVRRRFAGRVDIEDADVDQAMSMTSRTGSAEVQISEIILPARNAQEAARSQQLAAQIQNIRSEGAFAQAAREYSAAGSRANGGRIPRSVPLGELPGALRQQILSLRPGEVSTPIQIPNAIALFQLRQLTETGVPAGENVQVSYMQYLIPGGRSQTALAEAARVAQSVDTCDDLYAVNRGQPDARLAVTEAQPVAQVPQGIAVELAKLDENEISVNLTDGQNLVFLMLCQRIEAGMADVDRDGVRAQLTDRSLGRLADNYLAELRDEAIIRYP</sequence>
<evidence type="ECO:0000256" key="5">
    <source>
        <dbReference type="PROSITE-ProRule" id="PRU00278"/>
    </source>
</evidence>
<dbReference type="Gene3D" id="3.10.50.40">
    <property type="match status" value="1"/>
</dbReference>
<dbReference type="InterPro" id="IPR027304">
    <property type="entry name" value="Trigger_fact/SurA_dom_sf"/>
</dbReference>
<accession>A0ABU3DFR4</accession>
<dbReference type="PROSITE" id="PS50198">
    <property type="entry name" value="PPIC_PPIASE_2"/>
    <property type="match status" value="1"/>
</dbReference>
<organism evidence="7 8">
    <name type="scientific">Tropicimonas omnivorans</name>
    <dbReference type="NCBI Taxonomy" id="3075590"/>
    <lineage>
        <taxon>Bacteria</taxon>
        <taxon>Pseudomonadati</taxon>
        <taxon>Pseudomonadota</taxon>
        <taxon>Alphaproteobacteria</taxon>
        <taxon>Rhodobacterales</taxon>
        <taxon>Roseobacteraceae</taxon>
        <taxon>Tropicimonas</taxon>
    </lineage>
</organism>
<dbReference type="InterPro" id="IPR046357">
    <property type="entry name" value="PPIase_dom_sf"/>
</dbReference>
<keyword evidence="5 7" id="KW-0413">Isomerase</keyword>
<evidence type="ECO:0000313" key="8">
    <source>
        <dbReference type="Proteomes" id="UP001265259"/>
    </source>
</evidence>
<evidence type="ECO:0000256" key="2">
    <source>
        <dbReference type="ARBA" id="ARBA00022729"/>
    </source>
</evidence>
<keyword evidence="8" id="KW-1185">Reference proteome</keyword>
<evidence type="ECO:0000259" key="6">
    <source>
        <dbReference type="PROSITE" id="PS50198"/>
    </source>
</evidence>
<dbReference type="Proteomes" id="UP001265259">
    <property type="component" value="Unassembled WGS sequence"/>
</dbReference>
<feature type="domain" description="PpiC" evidence="6">
    <location>
        <begin position="174"/>
        <end position="272"/>
    </location>
</feature>
<gene>
    <name evidence="7" type="ORF">RM543_04680</name>
</gene>
<dbReference type="EMBL" id="JAVRHL010000001">
    <property type="protein sequence ID" value="MDT0681972.1"/>
    <property type="molecule type" value="Genomic_DNA"/>
</dbReference>
<dbReference type="InterPro" id="IPR000297">
    <property type="entry name" value="PPIase_PpiC"/>
</dbReference>
<dbReference type="Pfam" id="PF13624">
    <property type="entry name" value="SurA_N_3"/>
    <property type="match status" value="1"/>
</dbReference>
<evidence type="ECO:0000313" key="7">
    <source>
        <dbReference type="EMBL" id="MDT0681972.1"/>
    </source>
</evidence>
<dbReference type="GO" id="GO:0016853">
    <property type="term" value="F:isomerase activity"/>
    <property type="evidence" value="ECO:0007669"/>
    <property type="project" value="UniProtKB-KW"/>
</dbReference>
<comment type="caution">
    <text evidence="7">The sequence shown here is derived from an EMBL/GenBank/DDBJ whole genome shotgun (WGS) entry which is preliminary data.</text>
</comment>
<evidence type="ECO:0000256" key="1">
    <source>
        <dbReference type="ARBA" id="ARBA00018370"/>
    </source>
</evidence>
<protein>
    <recommendedName>
        <fullName evidence="1">Parvulin-like PPIase</fullName>
    </recommendedName>
    <alternativeName>
        <fullName evidence="3">Peptidyl-prolyl cis-trans isomerase plp</fullName>
    </alternativeName>
    <alternativeName>
        <fullName evidence="4">Rotamase plp</fullName>
    </alternativeName>
</protein>
<dbReference type="SUPFAM" id="SSF54534">
    <property type="entry name" value="FKBP-like"/>
    <property type="match status" value="1"/>
</dbReference>
<dbReference type="InterPro" id="IPR050280">
    <property type="entry name" value="OMP_Chaperone_SurA"/>
</dbReference>
<evidence type="ECO:0000256" key="4">
    <source>
        <dbReference type="ARBA" id="ARBA00031484"/>
    </source>
</evidence>
<dbReference type="Gene3D" id="1.10.4030.10">
    <property type="entry name" value="Porin chaperone SurA, peptide-binding domain"/>
    <property type="match status" value="1"/>
</dbReference>
<dbReference type="Pfam" id="PF00639">
    <property type="entry name" value="Rotamase"/>
    <property type="match status" value="1"/>
</dbReference>
<dbReference type="PANTHER" id="PTHR47637:SF1">
    <property type="entry name" value="CHAPERONE SURA"/>
    <property type="match status" value="1"/>
</dbReference>
<evidence type="ECO:0000256" key="3">
    <source>
        <dbReference type="ARBA" id="ARBA00030642"/>
    </source>
</evidence>
<dbReference type="PANTHER" id="PTHR47637">
    <property type="entry name" value="CHAPERONE SURA"/>
    <property type="match status" value="1"/>
</dbReference>